<evidence type="ECO:0000313" key="2">
    <source>
        <dbReference type="Proteomes" id="UP001595767"/>
    </source>
</evidence>
<dbReference type="RefSeq" id="WP_378547897.1">
    <property type="nucleotide sequence ID" value="NZ_JBHSBA010000003.1"/>
</dbReference>
<comment type="caution">
    <text evidence="1">The sequence shown here is derived from an EMBL/GenBank/DDBJ whole genome shotgun (WGS) entry which is preliminary data.</text>
</comment>
<organism evidence="1 2">
    <name type="scientific">Nocardia rhizosphaerae</name>
    <dbReference type="NCBI Taxonomy" id="1691571"/>
    <lineage>
        <taxon>Bacteria</taxon>
        <taxon>Bacillati</taxon>
        <taxon>Actinomycetota</taxon>
        <taxon>Actinomycetes</taxon>
        <taxon>Mycobacteriales</taxon>
        <taxon>Nocardiaceae</taxon>
        <taxon>Nocardia</taxon>
    </lineage>
</organism>
<reference evidence="2" key="1">
    <citation type="journal article" date="2019" name="Int. J. Syst. Evol. Microbiol.">
        <title>The Global Catalogue of Microorganisms (GCM) 10K type strain sequencing project: providing services to taxonomists for standard genome sequencing and annotation.</title>
        <authorList>
            <consortium name="The Broad Institute Genomics Platform"/>
            <consortium name="The Broad Institute Genome Sequencing Center for Infectious Disease"/>
            <person name="Wu L."/>
            <person name="Ma J."/>
        </authorList>
    </citation>
    <scope>NUCLEOTIDE SEQUENCE [LARGE SCALE GENOMIC DNA]</scope>
    <source>
        <strain evidence="2">CGMCC 4.7204</strain>
    </source>
</reference>
<gene>
    <name evidence="1" type="ORF">ACFOW8_08455</name>
</gene>
<proteinExistence type="predicted"/>
<sequence length="83" mass="9314">MSTQQLTRCQRWTLESLAAMAPTRPQATTVHDLARAQGSSARQTGIYLSQLHAKRLVHYRTRANGLLWWVADTGLEILAPPDE</sequence>
<dbReference type="Proteomes" id="UP001595767">
    <property type="component" value="Unassembled WGS sequence"/>
</dbReference>
<name>A0ABV8L307_9NOCA</name>
<evidence type="ECO:0000313" key="1">
    <source>
        <dbReference type="EMBL" id="MFC4124955.1"/>
    </source>
</evidence>
<protein>
    <submittedName>
        <fullName evidence="1">Uncharacterized protein</fullName>
    </submittedName>
</protein>
<keyword evidence="2" id="KW-1185">Reference proteome</keyword>
<accession>A0ABV8L307</accession>
<dbReference type="EMBL" id="JBHSBA010000003">
    <property type="protein sequence ID" value="MFC4124955.1"/>
    <property type="molecule type" value="Genomic_DNA"/>
</dbReference>